<keyword evidence="5 7" id="KW-1133">Transmembrane helix</keyword>
<evidence type="ECO:0000256" key="5">
    <source>
        <dbReference type="ARBA" id="ARBA00022989"/>
    </source>
</evidence>
<name>A0A2T5VH74_9HYPH</name>
<evidence type="ECO:0000256" key="2">
    <source>
        <dbReference type="ARBA" id="ARBA00007400"/>
    </source>
</evidence>
<protein>
    <submittedName>
        <fullName evidence="9">Putative membrane protein YcfT</fullName>
    </submittedName>
</protein>
<feature type="domain" description="Acyltransferase 3" evidence="8">
    <location>
        <begin position="7"/>
        <end position="316"/>
    </location>
</feature>
<keyword evidence="3" id="KW-1003">Cell membrane</keyword>
<feature type="transmembrane region" description="Helical" evidence="7">
    <location>
        <begin position="217"/>
        <end position="235"/>
    </location>
</feature>
<feature type="transmembrane region" description="Helical" evidence="7">
    <location>
        <begin position="303"/>
        <end position="322"/>
    </location>
</feature>
<keyword evidence="6 7" id="KW-0472">Membrane</keyword>
<feature type="transmembrane region" description="Helical" evidence="7">
    <location>
        <begin position="187"/>
        <end position="205"/>
    </location>
</feature>
<dbReference type="PANTHER" id="PTHR40074:SF4">
    <property type="entry name" value="INNER MEMBRANE PROTEIN YCFT"/>
    <property type="match status" value="1"/>
</dbReference>
<gene>
    <name evidence="9" type="ORF">C8N35_1011153</name>
</gene>
<dbReference type="GO" id="GO:0009246">
    <property type="term" value="P:enterobacterial common antigen biosynthetic process"/>
    <property type="evidence" value="ECO:0007669"/>
    <property type="project" value="TreeGrafter"/>
</dbReference>
<keyword evidence="4 7" id="KW-0812">Transmembrane</keyword>
<reference evidence="9 10" key="1">
    <citation type="submission" date="2018-04" db="EMBL/GenBank/DDBJ databases">
        <title>Genomic Encyclopedia of Archaeal and Bacterial Type Strains, Phase II (KMG-II): from individual species to whole genera.</title>
        <authorList>
            <person name="Goeker M."/>
        </authorList>
    </citation>
    <scope>NUCLEOTIDE SEQUENCE [LARGE SCALE GENOMIC DNA]</scope>
    <source>
        <strain evidence="9 10">DSM 23382</strain>
    </source>
</reference>
<dbReference type="GO" id="GO:0016413">
    <property type="term" value="F:O-acetyltransferase activity"/>
    <property type="evidence" value="ECO:0007669"/>
    <property type="project" value="TreeGrafter"/>
</dbReference>
<comment type="similarity">
    <text evidence="2">Belongs to the acyltransferase 3 family.</text>
</comment>
<feature type="transmembrane region" description="Helical" evidence="7">
    <location>
        <begin position="149"/>
        <end position="167"/>
    </location>
</feature>
<feature type="transmembrane region" description="Helical" evidence="7">
    <location>
        <begin position="241"/>
        <end position="260"/>
    </location>
</feature>
<comment type="subcellular location">
    <subcellularLocation>
        <location evidence="1">Cell membrane</location>
        <topology evidence="1">Multi-pass membrane protein</topology>
    </subcellularLocation>
</comment>
<evidence type="ECO:0000256" key="4">
    <source>
        <dbReference type="ARBA" id="ARBA00022692"/>
    </source>
</evidence>
<feature type="transmembrane region" description="Helical" evidence="7">
    <location>
        <begin position="272"/>
        <end position="291"/>
    </location>
</feature>
<accession>A0A2T5VH74</accession>
<sequence length="350" mass="38196">MTSARIDWVDYAKGFCIVAVVMMHSTLGVEKAAEATGWMGHVVEFCRPFRMPDFFMISGLFLANVIDRDWRTYLDRKVVHFAYFYVLWVTIQFALKAPVFAAELGWQGAGLAYLAAFVQPFGTLWFIYMLPIFFVVAKAARAARIPWQIMLGLGVALEIVHAAGASAGLSPFPTGAVLIDEFAARFVYFYTGYVAAPHIFRLAAWAMANVPKALSGLLAWGLVNGAVVAAGLSLYPVVSLALGAAGACAVILVSALLSLLHRAEVLRFFGQNSIVIYLAFFLPMGVSRALLLKFAPFLDLGTISLMVTAAGVLGPVVFFLLVHNTRLAFLFRRPAWAHLRAPKPALQPAE</sequence>
<dbReference type="InterPro" id="IPR002656">
    <property type="entry name" value="Acyl_transf_3_dom"/>
</dbReference>
<evidence type="ECO:0000256" key="3">
    <source>
        <dbReference type="ARBA" id="ARBA00022475"/>
    </source>
</evidence>
<dbReference type="RefSeq" id="WP_107988582.1">
    <property type="nucleotide sequence ID" value="NZ_QAYG01000001.1"/>
</dbReference>
<evidence type="ECO:0000259" key="8">
    <source>
        <dbReference type="Pfam" id="PF01757"/>
    </source>
</evidence>
<feature type="transmembrane region" description="Helical" evidence="7">
    <location>
        <begin position="78"/>
        <end position="99"/>
    </location>
</feature>
<dbReference type="EMBL" id="QAYG01000001">
    <property type="protein sequence ID" value="PTW63103.1"/>
    <property type="molecule type" value="Genomic_DNA"/>
</dbReference>
<feature type="transmembrane region" description="Helical" evidence="7">
    <location>
        <begin position="111"/>
        <end position="137"/>
    </location>
</feature>
<dbReference type="GO" id="GO:0005886">
    <property type="term" value="C:plasma membrane"/>
    <property type="evidence" value="ECO:0007669"/>
    <property type="project" value="UniProtKB-SubCell"/>
</dbReference>
<evidence type="ECO:0000256" key="7">
    <source>
        <dbReference type="SAM" id="Phobius"/>
    </source>
</evidence>
<evidence type="ECO:0000313" key="10">
    <source>
        <dbReference type="Proteomes" id="UP000244081"/>
    </source>
</evidence>
<dbReference type="PANTHER" id="PTHR40074">
    <property type="entry name" value="O-ACETYLTRANSFERASE WECH"/>
    <property type="match status" value="1"/>
</dbReference>
<comment type="caution">
    <text evidence="9">The sequence shown here is derived from an EMBL/GenBank/DDBJ whole genome shotgun (WGS) entry which is preliminary data.</text>
</comment>
<keyword evidence="10" id="KW-1185">Reference proteome</keyword>
<evidence type="ECO:0000313" key="9">
    <source>
        <dbReference type="EMBL" id="PTW63103.1"/>
    </source>
</evidence>
<evidence type="ECO:0000256" key="1">
    <source>
        <dbReference type="ARBA" id="ARBA00004651"/>
    </source>
</evidence>
<proteinExistence type="inferred from homology"/>
<dbReference type="Pfam" id="PF01757">
    <property type="entry name" value="Acyl_transf_3"/>
    <property type="match status" value="1"/>
</dbReference>
<evidence type="ECO:0000256" key="6">
    <source>
        <dbReference type="ARBA" id="ARBA00023136"/>
    </source>
</evidence>
<dbReference type="OrthoDB" id="9814956at2"/>
<dbReference type="AlphaFoldDB" id="A0A2T5VH74"/>
<dbReference type="Proteomes" id="UP000244081">
    <property type="component" value="Unassembled WGS sequence"/>
</dbReference>
<organism evidence="9 10">
    <name type="scientific">Breoghania corrubedonensis</name>
    <dbReference type="NCBI Taxonomy" id="665038"/>
    <lineage>
        <taxon>Bacteria</taxon>
        <taxon>Pseudomonadati</taxon>
        <taxon>Pseudomonadota</taxon>
        <taxon>Alphaproteobacteria</taxon>
        <taxon>Hyphomicrobiales</taxon>
        <taxon>Stappiaceae</taxon>
        <taxon>Breoghania</taxon>
    </lineage>
</organism>